<comment type="caution">
    <text evidence="2">The sequence shown here is derived from an EMBL/GenBank/DDBJ whole genome shotgun (WGS) entry which is preliminary data.</text>
</comment>
<feature type="region of interest" description="Disordered" evidence="1">
    <location>
        <begin position="280"/>
        <end position="306"/>
    </location>
</feature>
<reference evidence="3" key="2">
    <citation type="submission" date="2024-04" db="EMBL/GenBank/DDBJ databases">
        <authorList>
            <person name="Chen Y."/>
            <person name="Shah S."/>
            <person name="Dougan E. K."/>
            <person name="Thang M."/>
            <person name="Chan C."/>
        </authorList>
    </citation>
    <scope>NUCLEOTIDE SEQUENCE [LARGE SCALE GENOMIC DNA]</scope>
</reference>
<protein>
    <submittedName>
        <fullName evidence="4">Sodium channel protein type 4 subunit alpha A</fullName>
    </submittedName>
</protein>
<sequence length="1443" mass="159806">KAHELGCPLDTKSPVTTGLSTLPSTFKGNSFKMKAQPPVDRKDTELGSALGGDHPERGPMTRGQSIVSDRGRDPGLMCGAWSHLSSPGPRDDATSGLVAAGAWAARLEVANLLESGCPPEQLLALIRRGEESDIPLNLDWDAKETRGHSDRDADLRSNASLAECTASERFRSPRHPSKGASAVDSTRELGDLFEGESMEDIVAEQAAILSEIAKSKNDPPWMTAGPSEVGGANASSKGARGNTVLQMAATEPTFRKKSAPPPEGLKAAAKEGPKRIYEPEMDSEELPSFRRKAMPPPPGVVPEPTKGLEVGITMDLEKYVRVQKGIDKEKFMLHASPNRASTGLRYVRVMKGIVEWIESFDPVPKDDKLPPLERLRLVEYIELLVQKGVGYNTPQTLLFAIDYFSKAFEFDPTGKEWNRAKRLAVKYKKSKPGLASRAPLFGKATLAALEMIVLDDFSSVPQRIAAGKLRLCCQASIRYDDLVHTPLKSLEWVRRRGGTKVVGVRAKTTQGKNKARPWVASLMAVSPDRDSWLAVLVDMVLVVHGMFWMEDDHFGKETTRDGEGFTRLPARLETDVFMVKEALKAFKSSGGATLTTLMQHLELDPKMIRLAGDWSAKEDTMFTLNKLGKALQNPGATYDVLSWESFISKEEEDKLTREGKLPKHGQTELILGKDSKVVARDRMDESCAGVSKVNEMETLRARLDLRARAAEMIDVARYTTMRSLSDRDYSKLNTSLAEGMRAPTLNELRRFDRELQVTIFRHLSRGQGNLEDAIQYYVENDGDTLWRLLDPAASSKPMTMCLMCKKKHLPLCPLPDDFRQKQRDKKKAKRAEKSESHPCGIPSELEGMSKRGRKRLIDDTEMADLSANRCWERAVLQFQTGDEREYPVGFCKEYAKAAGLVLGSGGSFLEVFSGPNAPLSVEVGALLGAPVPGYKLENKGKGDKVELQNLSQLLGSHPLVSQQASSFSARAAPTISVQESFYRDAALNAARQPGYGKRTQLIQDGLQDPSKHMEEALKLSHPFTLENVLKPDHREALDSMPALETNALRDRMKTLAEWKVLATSSATAALQSEHEKLACECAVRLGRKSASQGGAEMAKAIWQKTMKEVKAGTMSGPYTLEEMEKKHGRTQQIQMAMVDYLMSMVAAMGKAFNGALWIGTEDMAGAYRQVPLTDSQVRISVTAVYNPESESVELFEIYGQPFGAAHAVPNFYRVAEWACRLMIRAFTAIIDHFFDDYFAVLRPGEAECTMFCIKEAFKLIGLVLDDEKSQPPGDFSMVLGVGRCCTGAVRARQYGHPNETHLTAEICTSLQLMKLFTTTAPKRELKLYDRERPLILYTDASDVPNRTEGRWVVGAVLIDPDTMTISYTSWIVPETVVNTWLPKQTYMNQLELFACPLALNTWSQVLHDRQVLLFIDNDAAAASLVRGYSPRQDSCALVGDFWL</sequence>
<organism evidence="2">
    <name type="scientific">Cladocopium goreaui</name>
    <dbReference type="NCBI Taxonomy" id="2562237"/>
    <lineage>
        <taxon>Eukaryota</taxon>
        <taxon>Sar</taxon>
        <taxon>Alveolata</taxon>
        <taxon>Dinophyceae</taxon>
        <taxon>Suessiales</taxon>
        <taxon>Symbiodiniaceae</taxon>
        <taxon>Cladocopium</taxon>
    </lineage>
</organism>
<dbReference type="SUPFAM" id="SSF56672">
    <property type="entry name" value="DNA/RNA polymerases"/>
    <property type="match status" value="1"/>
</dbReference>
<keyword evidence="4" id="KW-0813">Transport</keyword>
<keyword evidence="4" id="KW-0407">Ion channel</keyword>
<dbReference type="InterPro" id="IPR043502">
    <property type="entry name" value="DNA/RNA_pol_sf"/>
</dbReference>
<dbReference type="Proteomes" id="UP001152797">
    <property type="component" value="Unassembled WGS sequence"/>
</dbReference>
<dbReference type="EMBL" id="CAMXCT030001803">
    <property type="protein sequence ID" value="CAL4780545.1"/>
    <property type="molecule type" value="Genomic_DNA"/>
</dbReference>
<name>A0A9P1CLZ5_9DINO</name>
<dbReference type="GO" id="GO:0034220">
    <property type="term" value="P:monoatomic ion transmembrane transport"/>
    <property type="evidence" value="ECO:0007669"/>
    <property type="project" value="UniProtKB-KW"/>
</dbReference>
<dbReference type="EMBL" id="CAMXCT010001803">
    <property type="protein sequence ID" value="CAI3993233.1"/>
    <property type="molecule type" value="Genomic_DNA"/>
</dbReference>
<evidence type="ECO:0000313" key="3">
    <source>
        <dbReference type="EMBL" id="CAL1146608.1"/>
    </source>
</evidence>
<feature type="region of interest" description="Disordered" evidence="1">
    <location>
        <begin position="253"/>
        <end position="272"/>
    </location>
</feature>
<keyword evidence="4" id="KW-0406">Ion transport</keyword>
<evidence type="ECO:0000256" key="1">
    <source>
        <dbReference type="SAM" id="MobiDB-lite"/>
    </source>
</evidence>
<keyword evidence="5" id="KW-1185">Reference proteome</keyword>
<evidence type="ECO:0000313" key="2">
    <source>
        <dbReference type="EMBL" id="CAI3993233.1"/>
    </source>
</evidence>
<reference evidence="2" key="1">
    <citation type="submission" date="2022-10" db="EMBL/GenBank/DDBJ databases">
        <authorList>
            <person name="Chen Y."/>
            <person name="Dougan E. K."/>
            <person name="Chan C."/>
            <person name="Rhodes N."/>
            <person name="Thang M."/>
        </authorList>
    </citation>
    <scope>NUCLEOTIDE SEQUENCE</scope>
</reference>
<evidence type="ECO:0000313" key="5">
    <source>
        <dbReference type="Proteomes" id="UP001152797"/>
    </source>
</evidence>
<accession>A0A9P1CLZ5</accession>
<feature type="non-terminal residue" evidence="2">
    <location>
        <position position="1443"/>
    </location>
</feature>
<gene>
    <name evidence="2" type="ORF">C1SCF055_LOCUS20003</name>
</gene>
<feature type="region of interest" description="Disordered" evidence="1">
    <location>
        <begin position="1"/>
        <end position="63"/>
    </location>
</feature>
<feature type="compositionally biased region" description="Polar residues" evidence="1">
    <location>
        <begin position="13"/>
        <end position="28"/>
    </location>
</feature>
<proteinExistence type="predicted"/>
<evidence type="ECO:0000313" key="4">
    <source>
        <dbReference type="EMBL" id="CAL4780545.1"/>
    </source>
</evidence>
<feature type="non-terminal residue" evidence="2">
    <location>
        <position position="1"/>
    </location>
</feature>
<dbReference type="EMBL" id="CAMXCT020001803">
    <property type="protein sequence ID" value="CAL1146608.1"/>
    <property type="molecule type" value="Genomic_DNA"/>
</dbReference>
<feature type="region of interest" description="Disordered" evidence="1">
    <location>
        <begin position="815"/>
        <end position="852"/>
    </location>
</feature>